<dbReference type="Pfam" id="PF05159">
    <property type="entry name" value="Capsule_synth"/>
    <property type="match status" value="1"/>
</dbReference>
<dbReference type="Proteomes" id="UP000315037">
    <property type="component" value="Unassembled WGS sequence"/>
</dbReference>
<keyword evidence="2" id="KW-1185">Reference proteome</keyword>
<protein>
    <submittedName>
        <fullName evidence="1">Capsular biosynthesis protein</fullName>
    </submittedName>
</protein>
<accession>A0A506UMV7</accession>
<dbReference type="InterPro" id="IPR007833">
    <property type="entry name" value="Capsule_polysaccharide_synth"/>
</dbReference>
<evidence type="ECO:0000313" key="2">
    <source>
        <dbReference type="Proteomes" id="UP000315037"/>
    </source>
</evidence>
<evidence type="ECO:0000313" key="1">
    <source>
        <dbReference type="EMBL" id="TPW34592.1"/>
    </source>
</evidence>
<dbReference type="GO" id="GO:0015774">
    <property type="term" value="P:polysaccharide transport"/>
    <property type="evidence" value="ECO:0007669"/>
    <property type="project" value="InterPro"/>
</dbReference>
<comment type="caution">
    <text evidence="1">The sequence shown here is derived from an EMBL/GenBank/DDBJ whole genome shotgun (WGS) entry which is preliminary data.</text>
</comment>
<reference evidence="1 2" key="1">
    <citation type="submission" date="2019-03" db="EMBL/GenBank/DDBJ databases">
        <title>The complete genome sequence of Neokomagataea sp. Jb2 NBRC113641.</title>
        <authorList>
            <person name="Chua K.-O."/>
            <person name="Chan K.-G."/>
            <person name="See-Too W.-S."/>
        </authorList>
    </citation>
    <scope>NUCLEOTIDE SEQUENCE [LARGE SCALE GENOMIC DNA]</scope>
    <source>
        <strain evidence="1 2">Jb2</strain>
    </source>
</reference>
<dbReference type="RefSeq" id="WP_165599125.1">
    <property type="nucleotide sequence ID" value="NZ_SORY01000001.1"/>
</dbReference>
<dbReference type="CDD" id="cd16441">
    <property type="entry name" value="beta_Kdo_transferase_KpsS"/>
    <property type="match status" value="1"/>
</dbReference>
<dbReference type="GO" id="GO:0000271">
    <property type="term" value="P:polysaccharide biosynthetic process"/>
    <property type="evidence" value="ECO:0007669"/>
    <property type="project" value="InterPro"/>
</dbReference>
<proteinExistence type="predicted"/>
<name>A0A506UMV7_9PROT</name>
<dbReference type="EMBL" id="SORZ01000002">
    <property type="protein sequence ID" value="TPW34592.1"/>
    <property type="molecule type" value="Genomic_DNA"/>
</dbReference>
<organism evidence="1 2">
    <name type="scientific">Oecophyllibacter saccharovorans</name>
    <dbReference type="NCBI Taxonomy" id="2558360"/>
    <lineage>
        <taxon>Bacteria</taxon>
        <taxon>Pseudomonadati</taxon>
        <taxon>Pseudomonadota</taxon>
        <taxon>Alphaproteobacteria</taxon>
        <taxon>Acetobacterales</taxon>
        <taxon>Acetobacteraceae</taxon>
        <taxon>Oecophyllibacter</taxon>
    </lineage>
</organism>
<sequence length="406" mass="45897">MGPFFQWMGEGLRRRGHGVWKVNFNGGDEQFWQLPNGISYTGTMEEWPQTLRTILKQHEITDVLLFGDCRQQHRVATALCAELHIPVHVFEEGYIRPDWVTLELGGVNGHSTLPRNPDWYRRTAARLPPPPPHMKVPSSFRRRAWEGVVYNTATILGKRRYPHTLNHRPWPPLVEGVGWLRRLARRGKARKRSARLLKELQGREYMLFPLQLDADAQVRLHSPFSDLRQAIRLVIASFANHAPAEQLLVIKEHPLDNGVRNWRKYVARIAAECGVAERVRYMEVGDIALVVQAARGLVTINSTTGTLALASGVPVITLGHAVYDMAGITYQGSLNTFWNAPPPPDEETFGAFRRVLIERCLIPGGFFSDAGLSKLVNAALVRLEKHCPFTFAAQSQRQMAQREAGE</sequence>
<dbReference type="AlphaFoldDB" id="A0A506UMV7"/>
<gene>
    <name evidence="1" type="ORF">E3202_07625</name>
</gene>